<evidence type="ECO:0000259" key="2">
    <source>
        <dbReference type="PROSITE" id="PS50404"/>
    </source>
</evidence>
<reference evidence="4" key="1">
    <citation type="submission" date="2023-10" db="EMBL/GenBank/DDBJ databases">
        <authorList>
            <person name="Chen Y."/>
            <person name="Shah S."/>
            <person name="Dougan E. K."/>
            <person name="Thang M."/>
            <person name="Chan C."/>
        </authorList>
    </citation>
    <scope>NUCLEOTIDE SEQUENCE [LARGE SCALE GENOMIC DNA]</scope>
</reference>
<dbReference type="Gene3D" id="1.20.1050.10">
    <property type="match status" value="1"/>
</dbReference>
<dbReference type="InterPro" id="IPR010987">
    <property type="entry name" value="Glutathione-S-Trfase_C-like"/>
</dbReference>
<sequence length="341" mass="35731">MVPTNLVPAVKLKGSGDVVWESEAILRRLDDEFPDTRPMFADEGKVLLAGNITQRLVNTSFGLAYRSTENMTDDEIAEARSGLVAAVDALDQHLAAGGPFLAGDQVTAADAMAVPMLERYGVQMPFFAAQLSIRDPARWPSLARWFDAMEALPSYGGRVAGDAYSWTPDRGRPGAHAHLRRQERHPRGRRRRARRGGRAGRRRAAGAGPGLQRRGPGRGARGGARGGCGEAAGQPRGRGRGRRAGRAEEPEGSLKRLAPEKAPAVDAALRAVAAALLAGAPPVLPRAAADGAEVDRADVAQACHYVAARLCVPRDMGAPAAAALRAALLSLAAAAEGGTAA</sequence>
<feature type="region of interest" description="Disordered" evidence="1">
    <location>
        <begin position="166"/>
        <end position="255"/>
    </location>
</feature>
<feature type="compositionally biased region" description="Gly residues" evidence="1">
    <location>
        <begin position="217"/>
        <end position="230"/>
    </location>
</feature>
<dbReference type="Proteomes" id="UP001189429">
    <property type="component" value="Unassembled WGS sequence"/>
</dbReference>
<comment type="caution">
    <text evidence="4">The sequence shown here is derived from an EMBL/GenBank/DDBJ whole genome shotgun (WGS) entry which is preliminary data.</text>
</comment>
<evidence type="ECO:0000259" key="3">
    <source>
        <dbReference type="PROSITE" id="PS50405"/>
    </source>
</evidence>
<gene>
    <name evidence="4" type="ORF">PCOR1329_LOCUS31490</name>
</gene>
<dbReference type="SUPFAM" id="SSF47616">
    <property type="entry name" value="GST C-terminal domain-like"/>
    <property type="match status" value="1"/>
</dbReference>
<dbReference type="InterPro" id="IPR050983">
    <property type="entry name" value="GST_Omega/HSP26"/>
</dbReference>
<organism evidence="4 5">
    <name type="scientific">Prorocentrum cordatum</name>
    <dbReference type="NCBI Taxonomy" id="2364126"/>
    <lineage>
        <taxon>Eukaryota</taxon>
        <taxon>Sar</taxon>
        <taxon>Alveolata</taxon>
        <taxon>Dinophyceae</taxon>
        <taxon>Prorocentrales</taxon>
        <taxon>Prorocentraceae</taxon>
        <taxon>Prorocentrum</taxon>
    </lineage>
</organism>
<keyword evidence="5" id="KW-1185">Reference proteome</keyword>
<feature type="domain" description="GST C-terminal" evidence="3">
    <location>
        <begin position="39"/>
        <end position="177"/>
    </location>
</feature>
<evidence type="ECO:0000313" key="4">
    <source>
        <dbReference type="EMBL" id="CAK0833938.1"/>
    </source>
</evidence>
<feature type="domain" description="GST N-terminal" evidence="2">
    <location>
        <begin position="1"/>
        <end position="37"/>
    </location>
</feature>
<dbReference type="PANTHER" id="PTHR43968:SF14">
    <property type="entry name" value="GLUTATHIONE S-TRANSFERASE"/>
    <property type="match status" value="1"/>
</dbReference>
<dbReference type="Gene3D" id="3.40.30.10">
    <property type="entry name" value="Glutaredoxin"/>
    <property type="match status" value="1"/>
</dbReference>
<dbReference type="PROSITE" id="PS50405">
    <property type="entry name" value="GST_CTER"/>
    <property type="match status" value="1"/>
</dbReference>
<evidence type="ECO:0008006" key="6">
    <source>
        <dbReference type="Google" id="ProtNLM"/>
    </source>
</evidence>
<dbReference type="InterPro" id="IPR036282">
    <property type="entry name" value="Glutathione-S-Trfase_C_sf"/>
</dbReference>
<dbReference type="Pfam" id="PF13410">
    <property type="entry name" value="GST_C_2"/>
    <property type="match status" value="1"/>
</dbReference>
<dbReference type="PANTHER" id="PTHR43968">
    <property type="match status" value="1"/>
</dbReference>
<accession>A0ABN9SPW3</accession>
<evidence type="ECO:0000256" key="1">
    <source>
        <dbReference type="SAM" id="MobiDB-lite"/>
    </source>
</evidence>
<dbReference type="InterPro" id="IPR004045">
    <property type="entry name" value="Glutathione_S-Trfase_N"/>
</dbReference>
<dbReference type="CDD" id="cd00299">
    <property type="entry name" value="GST_C_family"/>
    <property type="match status" value="1"/>
</dbReference>
<protein>
    <recommendedName>
        <fullName evidence="6">Glutathione transferase</fullName>
    </recommendedName>
</protein>
<feature type="compositionally biased region" description="Basic and acidic residues" evidence="1">
    <location>
        <begin position="245"/>
        <end position="255"/>
    </location>
</feature>
<name>A0ABN9SPW3_9DINO</name>
<dbReference type="EMBL" id="CAUYUJ010012436">
    <property type="protein sequence ID" value="CAK0833938.1"/>
    <property type="molecule type" value="Genomic_DNA"/>
</dbReference>
<evidence type="ECO:0000313" key="5">
    <source>
        <dbReference type="Proteomes" id="UP001189429"/>
    </source>
</evidence>
<proteinExistence type="predicted"/>
<feature type="compositionally biased region" description="Basic residues" evidence="1">
    <location>
        <begin position="173"/>
        <end position="204"/>
    </location>
</feature>
<dbReference type="PROSITE" id="PS50404">
    <property type="entry name" value="GST_NTER"/>
    <property type="match status" value="1"/>
</dbReference>